<dbReference type="Pfam" id="PF15410">
    <property type="entry name" value="PH_9"/>
    <property type="match status" value="1"/>
</dbReference>
<dbReference type="FunFam" id="2.30.29.30:FF:000054">
    <property type="entry name" value="PH and SEC7 domain-containing protein 3"/>
    <property type="match status" value="1"/>
</dbReference>
<evidence type="ECO:0008006" key="12">
    <source>
        <dbReference type="Google" id="ProtNLM"/>
    </source>
</evidence>
<dbReference type="InterPro" id="IPR011993">
    <property type="entry name" value="PH-like_dom_sf"/>
</dbReference>
<dbReference type="SUPFAM" id="SSF48425">
    <property type="entry name" value="Sec7 domain"/>
    <property type="match status" value="1"/>
</dbReference>
<protein>
    <recommendedName>
        <fullName evidence="12">Pleckstrin and Sec7 domain containing 2</fullName>
    </recommendedName>
</protein>
<dbReference type="SMART" id="SM00233">
    <property type="entry name" value="PH"/>
    <property type="match status" value="1"/>
</dbReference>
<evidence type="ECO:0000256" key="7">
    <source>
        <dbReference type="SAM" id="MobiDB-lite"/>
    </source>
</evidence>
<keyword evidence="3" id="KW-0597">Phosphoprotein</keyword>
<dbReference type="PANTHER" id="PTHR10663">
    <property type="entry name" value="GUANYL-NUCLEOTIDE EXCHANGE FACTOR"/>
    <property type="match status" value="1"/>
</dbReference>
<accession>A0AAQ6AFL7</accession>
<dbReference type="SMART" id="SM00222">
    <property type="entry name" value="Sec7"/>
    <property type="match status" value="1"/>
</dbReference>
<keyword evidence="5" id="KW-0472">Membrane</keyword>
<name>A0AAQ6AFL7_AMPOC</name>
<dbReference type="Proteomes" id="UP001501940">
    <property type="component" value="Chromosome 13"/>
</dbReference>
<dbReference type="PANTHER" id="PTHR10663:SF329">
    <property type="entry name" value="PH AND SEC7 DOMAIN-CONTAINING PROTEIN 2"/>
    <property type="match status" value="1"/>
</dbReference>
<dbReference type="InterPro" id="IPR001849">
    <property type="entry name" value="PH_domain"/>
</dbReference>
<dbReference type="Gene3D" id="1.10.1000.11">
    <property type="entry name" value="Arf Nucleotide-binding Site Opener,domain 2"/>
    <property type="match status" value="1"/>
</dbReference>
<dbReference type="GO" id="GO:0032012">
    <property type="term" value="P:regulation of ARF protein signal transduction"/>
    <property type="evidence" value="ECO:0007669"/>
    <property type="project" value="InterPro"/>
</dbReference>
<organism evidence="10 11">
    <name type="scientific">Amphiprion ocellaris</name>
    <name type="common">Clown anemonefish</name>
    <dbReference type="NCBI Taxonomy" id="80972"/>
    <lineage>
        <taxon>Eukaryota</taxon>
        <taxon>Metazoa</taxon>
        <taxon>Chordata</taxon>
        <taxon>Craniata</taxon>
        <taxon>Vertebrata</taxon>
        <taxon>Euteleostomi</taxon>
        <taxon>Actinopterygii</taxon>
        <taxon>Neopterygii</taxon>
        <taxon>Teleostei</taxon>
        <taxon>Neoteleostei</taxon>
        <taxon>Acanthomorphata</taxon>
        <taxon>Ovalentaria</taxon>
        <taxon>Pomacentridae</taxon>
        <taxon>Amphiprion</taxon>
    </lineage>
</organism>
<keyword evidence="2" id="KW-1003">Cell membrane</keyword>
<evidence type="ECO:0000259" key="8">
    <source>
        <dbReference type="PROSITE" id="PS50003"/>
    </source>
</evidence>
<dbReference type="InterPro" id="IPR041681">
    <property type="entry name" value="PH_9"/>
</dbReference>
<evidence type="ECO:0000256" key="5">
    <source>
        <dbReference type="ARBA" id="ARBA00023136"/>
    </source>
</evidence>
<feature type="region of interest" description="Disordered" evidence="7">
    <location>
        <begin position="1"/>
        <end position="45"/>
    </location>
</feature>
<keyword evidence="4" id="KW-0175">Coiled coil</keyword>
<reference evidence="10" key="3">
    <citation type="submission" date="2025-09" db="UniProtKB">
        <authorList>
            <consortium name="Ensembl"/>
        </authorList>
    </citation>
    <scope>IDENTIFICATION</scope>
</reference>
<sequence length="644" mass="72278">GGTQTHLDTFSSNFETTVEQADTEVEEEEEEVQKGGDGRENQDSFSSVFEGGTCYSSLDSLDVLSLTDETDSCVSFEAPLTPLIQQRALLQGGSPLRTTIPGSRSEFVLSQPGRWAIPNGYHTDFQGAMEGYGGQFYDANLTDALSDSEECDLGSLERLERGSTDTLANGCRADCEAAKRLAKRLYHLEGFKRCDVARHLGKNNEFSQLVASEYLSFFDFSGLSLDRALRNFLKAFPLMGETQERERVLVHFSRRFCHCNPQTPTAEDGAHTLTCALMLLNTDLHGHNIGKKMSCQQFISNLDGLNNGKDFPKDLLKVLYNSIKNEKLEWAVEEEELRKSLSELVEEQCEGGSKRVARVTDGSNPFIAIPILLNAVTYKHGVLTRKSHADMDGKRTPRGRRGWKKFYAVLKGMILYLQKDEYKPDTDISEVDLKNAVRIHHALATRATDYSKRANVLKLKTSDWRVFLLQAPSEEEMMSWIFRINLVAALFSAPAFPAAIGSMKKFCRPILPSSSTRLNQEEQLLSHESKLKQMSLELEEHRKNLPSADPKSREWEEYRLKEHYLTYEKTRYETYISLLQAKIRAETDDLEKIEASVMGSLIMEGGLAGRECLLRKTQSSPSISQAHGGLNGRMAGCTVPGQRS</sequence>
<feature type="compositionally biased region" description="Polar residues" evidence="7">
    <location>
        <begin position="1"/>
        <end position="14"/>
    </location>
</feature>
<dbReference type="PROSITE" id="PS50190">
    <property type="entry name" value="SEC7"/>
    <property type="match status" value="1"/>
</dbReference>
<evidence type="ECO:0000313" key="10">
    <source>
        <dbReference type="Ensembl" id="ENSAOCP00000074840.1"/>
    </source>
</evidence>
<evidence type="ECO:0000313" key="11">
    <source>
        <dbReference type="Proteomes" id="UP001501940"/>
    </source>
</evidence>
<keyword evidence="11" id="KW-1185">Reference proteome</keyword>
<feature type="domain" description="PH" evidence="8">
    <location>
        <begin position="376"/>
        <end position="489"/>
    </location>
</feature>
<feature type="domain" description="SEC7" evidence="9">
    <location>
        <begin position="156"/>
        <end position="326"/>
    </location>
</feature>
<keyword evidence="6" id="KW-0966">Cell projection</keyword>
<dbReference type="GeneTree" id="ENSGT00940000159674"/>
<feature type="region of interest" description="Disordered" evidence="7">
    <location>
        <begin position="621"/>
        <end position="644"/>
    </location>
</feature>
<dbReference type="PRINTS" id="PR00683">
    <property type="entry name" value="SPECTRINPH"/>
</dbReference>
<dbReference type="GO" id="GO:0032587">
    <property type="term" value="C:ruffle membrane"/>
    <property type="evidence" value="ECO:0007669"/>
    <property type="project" value="UniProtKB-SubCell"/>
</dbReference>
<dbReference type="CDD" id="cd13295">
    <property type="entry name" value="PH_EFA6"/>
    <property type="match status" value="1"/>
</dbReference>
<dbReference type="GO" id="GO:0005543">
    <property type="term" value="F:phospholipid binding"/>
    <property type="evidence" value="ECO:0007669"/>
    <property type="project" value="InterPro"/>
</dbReference>
<dbReference type="PROSITE" id="PS50003">
    <property type="entry name" value="PH_DOMAIN"/>
    <property type="match status" value="1"/>
</dbReference>
<dbReference type="InterPro" id="IPR035999">
    <property type="entry name" value="Sec7_dom_sf"/>
</dbReference>
<dbReference type="InterPro" id="IPR023394">
    <property type="entry name" value="Sec7_C_sf"/>
</dbReference>
<reference evidence="10" key="2">
    <citation type="submission" date="2025-08" db="UniProtKB">
        <authorList>
            <consortium name="Ensembl"/>
        </authorList>
    </citation>
    <scope>IDENTIFICATION</scope>
</reference>
<evidence type="ECO:0000256" key="3">
    <source>
        <dbReference type="ARBA" id="ARBA00022553"/>
    </source>
</evidence>
<evidence type="ECO:0000256" key="1">
    <source>
        <dbReference type="ARBA" id="ARBA00004632"/>
    </source>
</evidence>
<dbReference type="CDD" id="cd00171">
    <property type="entry name" value="Sec7"/>
    <property type="match status" value="1"/>
</dbReference>
<proteinExistence type="predicted"/>
<evidence type="ECO:0000256" key="2">
    <source>
        <dbReference type="ARBA" id="ARBA00022475"/>
    </source>
</evidence>
<evidence type="ECO:0000256" key="4">
    <source>
        <dbReference type="ARBA" id="ARBA00023054"/>
    </source>
</evidence>
<evidence type="ECO:0000259" key="9">
    <source>
        <dbReference type="PROSITE" id="PS50190"/>
    </source>
</evidence>
<dbReference type="GO" id="GO:0005085">
    <property type="term" value="F:guanyl-nucleotide exchange factor activity"/>
    <property type="evidence" value="ECO:0007669"/>
    <property type="project" value="InterPro"/>
</dbReference>
<feature type="compositionally biased region" description="Acidic residues" evidence="7">
    <location>
        <begin position="21"/>
        <end position="31"/>
    </location>
</feature>
<comment type="subcellular location">
    <subcellularLocation>
        <location evidence="1">Cell projection</location>
        <location evidence="1">Ruffle membrane</location>
    </subcellularLocation>
</comment>
<dbReference type="AlphaFoldDB" id="A0AAQ6AFL7"/>
<dbReference type="SUPFAM" id="SSF50729">
    <property type="entry name" value="PH domain-like"/>
    <property type="match status" value="1"/>
</dbReference>
<dbReference type="Gene3D" id="2.30.29.30">
    <property type="entry name" value="Pleckstrin-homology domain (PH domain)/Phosphotyrosine-binding domain (PTB)"/>
    <property type="match status" value="1"/>
</dbReference>
<reference evidence="10 11" key="1">
    <citation type="submission" date="2022-01" db="EMBL/GenBank/DDBJ databases">
        <title>A chromosome-scale genome assembly of the false clownfish, Amphiprion ocellaris.</title>
        <authorList>
            <person name="Ryu T."/>
        </authorList>
    </citation>
    <scope>NUCLEOTIDE SEQUENCE [LARGE SCALE GENOMIC DNA]</scope>
</reference>
<evidence type="ECO:0000256" key="6">
    <source>
        <dbReference type="ARBA" id="ARBA00023273"/>
    </source>
</evidence>
<gene>
    <name evidence="10" type="primary">PSD2</name>
</gene>
<dbReference type="FunFam" id="1.10.1000.11:FF:000004">
    <property type="entry name" value="PH and SEC7 domain-containing protein 2"/>
    <property type="match status" value="1"/>
</dbReference>
<feature type="compositionally biased region" description="Basic and acidic residues" evidence="7">
    <location>
        <begin position="32"/>
        <end position="42"/>
    </location>
</feature>
<dbReference type="Ensembl" id="ENSAOCT00000053802.1">
    <property type="protein sequence ID" value="ENSAOCP00000074840.1"/>
    <property type="gene ID" value="ENSAOCG00000014525.2"/>
</dbReference>
<dbReference type="InterPro" id="IPR001605">
    <property type="entry name" value="PH_dom-spectrin-type"/>
</dbReference>
<dbReference type="InterPro" id="IPR000904">
    <property type="entry name" value="Sec7_dom"/>
</dbReference>
<dbReference type="Pfam" id="PF01369">
    <property type="entry name" value="Sec7"/>
    <property type="match status" value="1"/>
</dbReference>